<dbReference type="AlphaFoldDB" id="A0A8J3QIQ5"/>
<evidence type="ECO:0000256" key="1">
    <source>
        <dbReference type="SAM" id="MobiDB-lite"/>
    </source>
</evidence>
<proteinExistence type="predicted"/>
<name>A0A8J3QIQ5_9ACTN</name>
<feature type="signal peptide" evidence="2">
    <location>
        <begin position="1"/>
        <end position="28"/>
    </location>
</feature>
<dbReference type="EMBL" id="BONY01000085">
    <property type="protein sequence ID" value="GIH10148.1"/>
    <property type="molecule type" value="Genomic_DNA"/>
</dbReference>
<evidence type="ECO:0008006" key="5">
    <source>
        <dbReference type="Google" id="ProtNLM"/>
    </source>
</evidence>
<dbReference type="Proteomes" id="UP000612899">
    <property type="component" value="Unassembled WGS sequence"/>
</dbReference>
<keyword evidence="4" id="KW-1185">Reference proteome</keyword>
<keyword evidence="2" id="KW-0732">Signal</keyword>
<accession>A0A8J3QIQ5</accession>
<evidence type="ECO:0000313" key="4">
    <source>
        <dbReference type="Proteomes" id="UP000612899"/>
    </source>
</evidence>
<sequence>MRRLLAPLALTGLLFVAAACSKTPTNNAAATPTPKATATSSPSASPRPVPTGSPCQIAQATIDKIKPLQDKYKVAFGSNDAAKASAAKAEIQAGLQGIAADLRVASAAATGNEADLKEALITAATKIEAGAQDATLFAVKKTQTEANTAFTTATLSWVPVTLLADCNPPK</sequence>
<feature type="compositionally biased region" description="Low complexity" evidence="1">
    <location>
        <begin position="24"/>
        <end position="44"/>
    </location>
</feature>
<gene>
    <name evidence="3" type="ORF">Rhe02_82150</name>
</gene>
<dbReference type="RefSeq" id="WP_203913864.1">
    <property type="nucleotide sequence ID" value="NZ_BONY01000085.1"/>
</dbReference>
<organism evidence="3 4">
    <name type="scientific">Rhizocola hellebori</name>
    <dbReference type="NCBI Taxonomy" id="1392758"/>
    <lineage>
        <taxon>Bacteria</taxon>
        <taxon>Bacillati</taxon>
        <taxon>Actinomycetota</taxon>
        <taxon>Actinomycetes</taxon>
        <taxon>Micromonosporales</taxon>
        <taxon>Micromonosporaceae</taxon>
        <taxon>Rhizocola</taxon>
    </lineage>
</organism>
<dbReference type="PROSITE" id="PS51257">
    <property type="entry name" value="PROKAR_LIPOPROTEIN"/>
    <property type="match status" value="1"/>
</dbReference>
<reference evidence="3" key="1">
    <citation type="submission" date="2021-01" db="EMBL/GenBank/DDBJ databases">
        <title>Whole genome shotgun sequence of Rhizocola hellebori NBRC 109834.</title>
        <authorList>
            <person name="Komaki H."/>
            <person name="Tamura T."/>
        </authorList>
    </citation>
    <scope>NUCLEOTIDE SEQUENCE</scope>
    <source>
        <strain evidence="3">NBRC 109834</strain>
    </source>
</reference>
<evidence type="ECO:0000256" key="2">
    <source>
        <dbReference type="SAM" id="SignalP"/>
    </source>
</evidence>
<comment type="caution">
    <text evidence="3">The sequence shown here is derived from an EMBL/GenBank/DDBJ whole genome shotgun (WGS) entry which is preliminary data.</text>
</comment>
<feature type="region of interest" description="Disordered" evidence="1">
    <location>
        <begin position="24"/>
        <end position="53"/>
    </location>
</feature>
<evidence type="ECO:0000313" key="3">
    <source>
        <dbReference type="EMBL" id="GIH10148.1"/>
    </source>
</evidence>
<feature type="chain" id="PRO_5039366528" description="Lipoprotein" evidence="2">
    <location>
        <begin position="29"/>
        <end position="170"/>
    </location>
</feature>
<protein>
    <recommendedName>
        <fullName evidence="5">Lipoprotein</fullName>
    </recommendedName>
</protein>